<keyword evidence="7 8" id="KW-0472">Membrane</keyword>
<keyword evidence="5 8" id="KW-0812">Transmembrane</keyword>
<dbReference type="InterPro" id="IPR013525">
    <property type="entry name" value="ABC2_TM"/>
</dbReference>
<feature type="transmembrane region" description="Helical" evidence="8">
    <location>
        <begin position="228"/>
        <end position="252"/>
    </location>
</feature>
<dbReference type="InterPro" id="IPR047817">
    <property type="entry name" value="ABC2_TM_bact-type"/>
</dbReference>
<accession>A0A0Q9YNQ7</accession>
<dbReference type="Gene3D" id="3.40.1710.10">
    <property type="entry name" value="abc type-2 transporter like domain"/>
    <property type="match status" value="1"/>
</dbReference>
<reference evidence="10" key="1">
    <citation type="submission" date="2015-09" db="EMBL/GenBank/DDBJ databases">
        <title>Draft Genome Sequences of Two Novel Amoeba-resistant Intranuclear Bacteria, Candidatus Berkiella cookevillensis and Candidatus Berkiella aquae.</title>
        <authorList>
            <person name="Mehari Y.T."/>
            <person name="Arivett B.A."/>
            <person name="Farone A.L."/>
            <person name="Gunderson J.H."/>
            <person name="Farone M.B."/>
        </authorList>
    </citation>
    <scope>NUCLEOTIDE SEQUENCE [LARGE SCALE GENOMIC DNA]</scope>
    <source>
        <strain evidence="10">HT99</strain>
    </source>
</reference>
<dbReference type="Proteomes" id="UP000051497">
    <property type="component" value="Unassembled WGS sequence"/>
</dbReference>
<evidence type="ECO:0000256" key="6">
    <source>
        <dbReference type="ARBA" id="ARBA00022989"/>
    </source>
</evidence>
<evidence type="ECO:0000256" key="4">
    <source>
        <dbReference type="ARBA" id="ARBA00022475"/>
    </source>
</evidence>
<feature type="transmembrane region" description="Helical" evidence="8">
    <location>
        <begin position="347"/>
        <end position="366"/>
    </location>
</feature>
<feature type="domain" description="ABC transmembrane type-2" evidence="9">
    <location>
        <begin position="140"/>
        <end position="372"/>
    </location>
</feature>
<dbReference type="EMBL" id="LKAJ02000001">
    <property type="protein sequence ID" value="MCS5712362.1"/>
    <property type="molecule type" value="Genomic_DNA"/>
</dbReference>
<feature type="transmembrane region" description="Helical" evidence="8">
    <location>
        <begin position="292"/>
        <end position="309"/>
    </location>
</feature>
<feature type="transmembrane region" description="Helical" evidence="8">
    <location>
        <begin position="21"/>
        <end position="43"/>
    </location>
</feature>
<dbReference type="PROSITE" id="PS51012">
    <property type="entry name" value="ABC_TM2"/>
    <property type="match status" value="1"/>
</dbReference>
<dbReference type="GO" id="GO:0140359">
    <property type="term" value="F:ABC-type transporter activity"/>
    <property type="evidence" value="ECO:0007669"/>
    <property type="project" value="InterPro"/>
</dbReference>
<evidence type="ECO:0000313" key="10">
    <source>
        <dbReference type="EMBL" id="KRG22437.1"/>
    </source>
</evidence>
<comment type="caution">
    <text evidence="10">The sequence shown here is derived from an EMBL/GenBank/DDBJ whole genome shotgun (WGS) entry which is preliminary data.</text>
</comment>
<protein>
    <submittedName>
        <fullName evidence="11">ABC transporter permease</fullName>
    </submittedName>
    <submittedName>
        <fullName evidence="10">Inner membrane transport permease YbhS</fullName>
    </submittedName>
</protein>
<feature type="transmembrane region" description="Helical" evidence="8">
    <location>
        <begin position="179"/>
        <end position="202"/>
    </location>
</feature>
<evidence type="ECO:0000256" key="3">
    <source>
        <dbReference type="ARBA" id="ARBA00022448"/>
    </source>
</evidence>
<dbReference type="PANTHER" id="PTHR30294:SF29">
    <property type="entry name" value="MULTIDRUG ABC TRANSPORTER PERMEASE YBHS-RELATED"/>
    <property type="match status" value="1"/>
</dbReference>
<gene>
    <name evidence="10" type="primary">ybhS</name>
    <name evidence="10" type="ORF">HT99x_00860</name>
    <name evidence="11" type="ORF">HT99x_013045</name>
</gene>
<name>A0A0Q9YNQ7_9GAMM</name>
<evidence type="ECO:0000256" key="2">
    <source>
        <dbReference type="ARBA" id="ARBA00007783"/>
    </source>
</evidence>
<keyword evidence="4" id="KW-1003">Cell membrane</keyword>
<proteinExistence type="inferred from homology"/>
<dbReference type="Pfam" id="PF12698">
    <property type="entry name" value="ABC2_membrane_3"/>
    <property type="match status" value="1"/>
</dbReference>
<evidence type="ECO:0000259" key="9">
    <source>
        <dbReference type="PROSITE" id="PS51012"/>
    </source>
</evidence>
<evidence type="ECO:0000256" key="5">
    <source>
        <dbReference type="ARBA" id="ARBA00022692"/>
    </source>
</evidence>
<reference evidence="11" key="2">
    <citation type="journal article" date="2016" name="Genome Announc.">
        <title>Draft Genome Sequences of Two Novel Amoeba-Resistant Intranuclear Bacteria, 'Candidatus Berkiella cookevillensis' and 'Candidatus Berkiella aquae'.</title>
        <authorList>
            <person name="Mehari Y.T."/>
            <person name="Arivett B.A."/>
            <person name="Farone A.L."/>
            <person name="Gunderson J.H."/>
            <person name="Farone M.B."/>
        </authorList>
    </citation>
    <scope>NUCLEOTIDE SEQUENCE</scope>
    <source>
        <strain evidence="11">HT99</strain>
    </source>
</reference>
<feature type="transmembrane region" description="Helical" evidence="8">
    <location>
        <begin position="258"/>
        <end position="280"/>
    </location>
</feature>
<evidence type="ECO:0000256" key="1">
    <source>
        <dbReference type="ARBA" id="ARBA00004651"/>
    </source>
</evidence>
<reference evidence="11" key="3">
    <citation type="submission" date="2021-06" db="EMBL/GenBank/DDBJ databases">
        <title>Genomic Description and Analysis of Intracellular Bacteria, Candidatus Berkiella cookevillensis and Candidatus Berkiella aquae.</title>
        <authorList>
            <person name="Kidane D.T."/>
            <person name="Mehari Y.T."/>
            <person name="Rice F.C."/>
            <person name="Arivett B.A."/>
            <person name="Farone A.L."/>
            <person name="Berk S.G."/>
            <person name="Farone M.B."/>
        </authorList>
    </citation>
    <scope>NUCLEOTIDE SEQUENCE</scope>
    <source>
        <strain evidence="11">HT99</strain>
    </source>
</reference>
<keyword evidence="12" id="KW-1185">Reference proteome</keyword>
<sequence>MSSFSGKRLSSFMKKEFFQIIRDPSSYLIAIFLPLMMIFLFAYGVSLDANIIRIGIVLEDMSPPARSIAAAFKNTRYFQAEISENREKIENDLAAALIRGFIVIPQDFSKKLLAHETATIQIIADGSETNTASFVENYAQGVIQSWLVDQDKISGITPHSTITTQSRVWFNPELRSRDVLLPGSLAVTMALIGTLLTALVVAREWERGTMEAILATPIRIDELIIGKLLPYFMLGMCSMAICVFITVIGFSVPFHGSLWIMALSTALFLLAALGQGLLISTLAKNQFVASQAAINAAFLPAYMLSGFLYEIDSMPWPIRMITHLLPARYFVSIIKTNFLTGVVWSQMLPNLLAMLVLGALLLFIVAKKTKRQLD</sequence>
<comment type="subcellular location">
    <subcellularLocation>
        <location evidence="1">Cell membrane</location>
        <topology evidence="1">Multi-pass membrane protein</topology>
    </subcellularLocation>
</comment>
<dbReference type="OrthoDB" id="9808686at2"/>
<dbReference type="STRING" id="295108.HT99x_00860"/>
<dbReference type="RefSeq" id="WP_075065486.1">
    <property type="nucleotide sequence ID" value="NZ_LKAJ02000001.1"/>
</dbReference>
<dbReference type="PANTHER" id="PTHR30294">
    <property type="entry name" value="MEMBRANE COMPONENT OF ABC TRANSPORTER YHHJ-RELATED"/>
    <property type="match status" value="1"/>
</dbReference>
<dbReference type="GO" id="GO:0005886">
    <property type="term" value="C:plasma membrane"/>
    <property type="evidence" value="ECO:0007669"/>
    <property type="project" value="UniProtKB-SubCell"/>
</dbReference>
<keyword evidence="3" id="KW-0813">Transport</keyword>
<dbReference type="PATRIC" id="fig|1590043.3.peg.864"/>
<comment type="similarity">
    <text evidence="2">Belongs to the ABC-2 integral membrane protein family.</text>
</comment>
<dbReference type="InterPro" id="IPR051449">
    <property type="entry name" value="ABC-2_transporter_component"/>
</dbReference>
<evidence type="ECO:0000256" key="7">
    <source>
        <dbReference type="ARBA" id="ARBA00023136"/>
    </source>
</evidence>
<dbReference type="AlphaFoldDB" id="A0A0Q9YNQ7"/>
<evidence type="ECO:0000313" key="12">
    <source>
        <dbReference type="Proteomes" id="UP000051497"/>
    </source>
</evidence>
<evidence type="ECO:0000256" key="8">
    <source>
        <dbReference type="SAM" id="Phobius"/>
    </source>
</evidence>
<keyword evidence="6 8" id="KW-1133">Transmembrane helix</keyword>
<dbReference type="EMBL" id="LKAJ01000002">
    <property type="protein sequence ID" value="KRG22437.1"/>
    <property type="molecule type" value="Genomic_DNA"/>
</dbReference>
<evidence type="ECO:0000313" key="11">
    <source>
        <dbReference type="EMBL" id="MCS5712362.1"/>
    </source>
</evidence>
<organism evidence="10">
    <name type="scientific">Candidatus Berkiella aquae</name>
    <dbReference type="NCBI Taxonomy" id="295108"/>
    <lineage>
        <taxon>Bacteria</taxon>
        <taxon>Pseudomonadati</taxon>
        <taxon>Pseudomonadota</taxon>
        <taxon>Gammaproteobacteria</taxon>
        <taxon>Candidatus Berkiellales</taxon>
        <taxon>Candidatus Berkiellaceae</taxon>
        <taxon>Candidatus Berkiella</taxon>
    </lineage>
</organism>